<dbReference type="InParanoid" id="A0A165PF22"/>
<dbReference type="OrthoDB" id="9977870at2759"/>
<dbReference type="SUPFAM" id="SSF57850">
    <property type="entry name" value="RING/U-box"/>
    <property type="match status" value="2"/>
</dbReference>
<accession>A0A165PF22</accession>
<dbReference type="STRING" id="1314782.A0A165PF22"/>
<evidence type="ECO:0000256" key="4">
    <source>
        <dbReference type="ARBA" id="ARBA00022723"/>
    </source>
</evidence>
<evidence type="ECO:0000256" key="9">
    <source>
        <dbReference type="SAM" id="MobiDB-lite"/>
    </source>
</evidence>
<dbReference type="PROSITE" id="PS51873">
    <property type="entry name" value="TRIAD"/>
    <property type="match status" value="1"/>
</dbReference>
<comment type="catalytic activity">
    <reaction evidence="1">
        <text>[E2 ubiquitin-conjugating enzyme]-S-ubiquitinyl-L-cysteine + [acceptor protein]-L-lysine = [E2 ubiquitin-conjugating enzyme]-L-cysteine + [acceptor protein]-N(6)-ubiquitinyl-L-lysine.</text>
        <dbReference type="EC" id="2.3.2.31"/>
    </reaction>
</comment>
<dbReference type="GO" id="GO:0016567">
    <property type="term" value="P:protein ubiquitination"/>
    <property type="evidence" value="ECO:0007669"/>
    <property type="project" value="InterPro"/>
</dbReference>
<dbReference type="EMBL" id="KV425613">
    <property type="protein sequence ID" value="KZT20949.1"/>
    <property type="molecule type" value="Genomic_DNA"/>
</dbReference>
<gene>
    <name evidence="11" type="ORF">NEOLEDRAFT_1151039</name>
</gene>
<dbReference type="InterPro" id="IPR031127">
    <property type="entry name" value="E3_UB_ligase_RBR"/>
</dbReference>
<protein>
    <recommendedName>
        <fullName evidence="2">RBR-type E3 ubiquitin transferase</fullName>
        <ecNumber evidence="2">2.3.2.31</ecNumber>
    </recommendedName>
</protein>
<keyword evidence="12" id="KW-1185">Reference proteome</keyword>
<sequence>MASVAGPSTRASLRQHSTEEAQLRDMYARMSMLDIEELEASSTGTQLSDAQLAQRLFAEEARAMMTFQNDRALAESLQEAENPTTAHGMREVEEVFPMQGMQIDPGHATTTANINSRASSKGAAQSVGLWSSIGSYFASLFVAPTDRTGSSARAPKARDRPTGNDCVICQEPIMNIEIRAPCGHYYDKGCMLELFEASTRDESLYPPRCCRRPIPLSSVQLHMSMNLETLFNEKSREFGTFKRVYCGNPTCSRFLGEQIDKHAFVWNTTYTCASLSCRARTCGRCKARITSDTIPHTCKADGADEAVLTLGNREGWARCPGCSTLIELNMGCYHMTCRCKTEFCYLCKVRWKNCVCPQWDERRLLTAAEERVDRELRVPQRPDRREEVQVQGRPLQRQPVPAARAAAATTAAQVQAQRLAAFVREGRAGQVAQDAAEQLVARAARPQLAQGPLRVAVLPEGYRPLRSPLAEDAQRSPAVGITSQQAEVRTLAPHPSRRNPAVLPSPSISSSTPLSGVGEGSSNKRPQSVSETSETWTARRARMIREAAEELRVNHDCQHNRWRYRAGGGVCQSCYNRLPLYLFRCEGCQTLACNRCRRNRLVARTSASREFVDELLRIFFYYAKSDCDATQDTAAEMASVNRDVRRRR</sequence>
<evidence type="ECO:0000259" key="10">
    <source>
        <dbReference type="PROSITE" id="PS51873"/>
    </source>
</evidence>
<dbReference type="GO" id="GO:0008270">
    <property type="term" value="F:zinc ion binding"/>
    <property type="evidence" value="ECO:0007669"/>
    <property type="project" value="UniProtKB-KW"/>
</dbReference>
<evidence type="ECO:0000256" key="6">
    <source>
        <dbReference type="ARBA" id="ARBA00022771"/>
    </source>
</evidence>
<dbReference type="Gene3D" id="3.30.40.10">
    <property type="entry name" value="Zinc/RING finger domain, C3HC4 (zinc finger)"/>
    <property type="match status" value="1"/>
</dbReference>
<dbReference type="Pfam" id="PF01485">
    <property type="entry name" value="IBR"/>
    <property type="match status" value="1"/>
</dbReference>
<feature type="compositionally biased region" description="Polar residues" evidence="9">
    <location>
        <begin position="520"/>
        <end position="536"/>
    </location>
</feature>
<reference evidence="11 12" key="1">
    <citation type="journal article" date="2016" name="Mol. Biol. Evol.">
        <title>Comparative Genomics of Early-Diverging Mushroom-Forming Fungi Provides Insights into the Origins of Lignocellulose Decay Capabilities.</title>
        <authorList>
            <person name="Nagy L.G."/>
            <person name="Riley R."/>
            <person name="Tritt A."/>
            <person name="Adam C."/>
            <person name="Daum C."/>
            <person name="Floudas D."/>
            <person name="Sun H."/>
            <person name="Yadav J.S."/>
            <person name="Pangilinan J."/>
            <person name="Larsson K.H."/>
            <person name="Matsuura K."/>
            <person name="Barry K."/>
            <person name="Labutti K."/>
            <person name="Kuo R."/>
            <person name="Ohm R.A."/>
            <person name="Bhattacharya S.S."/>
            <person name="Shirouzu T."/>
            <person name="Yoshinaga Y."/>
            <person name="Martin F.M."/>
            <person name="Grigoriev I.V."/>
            <person name="Hibbett D.S."/>
        </authorList>
    </citation>
    <scope>NUCLEOTIDE SEQUENCE [LARGE SCALE GENOMIC DNA]</scope>
    <source>
        <strain evidence="11 12">HHB14362 ss-1</strain>
    </source>
</reference>
<proteinExistence type="predicted"/>
<evidence type="ECO:0000256" key="8">
    <source>
        <dbReference type="ARBA" id="ARBA00022833"/>
    </source>
</evidence>
<evidence type="ECO:0000256" key="5">
    <source>
        <dbReference type="ARBA" id="ARBA00022737"/>
    </source>
</evidence>
<keyword evidence="4" id="KW-0479">Metal-binding</keyword>
<dbReference type="EC" id="2.3.2.31" evidence="2"/>
<dbReference type="AlphaFoldDB" id="A0A165PF22"/>
<dbReference type="PANTHER" id="PTHR11685">
    <property type="entry name" value="RBR FAMILY RING FINGER AND IBR DOMAIN-CONTAINING"/>
    <property type="match status" value="1"/>
</dbReference>
<evidence type="ECO:0000256" key="2">
    <source>
        <dbReference type="ARBA" id="ARBA00012251"/>
    </source>
</evidence>
<feature type="domain" description="RING-type" evidence="10">
    <location>
        <begin position="162"/>
        <end position="360"/>
    </location>
</feature>
<evidence type="ECO:0000313" key="11">
    <source>
        <dbReference type="EMBL" id="KZT20949.1"/>
    </source>
</evidence>
<keyword evidence="8" id="KW-0862">Zinc</keyword>
<dbReference type="CDD" id="cd22584">
    <property type="entry name" value="Rcat_RBR_unk"/>
    <property type="match status" value="1"/>
</dbReference>
<dbReference type="InterPro" id="IPR044066">
    <property type="entry name" value="TRIAD_supradom"/>
</dbReference>
<feature type="region of interest" description="Disordered" evidence="9">
    <location>
        <begin position="1"/>
        <end position="20"/>
    </location>
</feature>
<feature type="region of interest" description="Disordered" evidence="9">
    <location>
        <begin position="467"/>
        <end position="537"/>
    </location>
</feature>
<evidence type="ECO:0000256" key="7">
    <source>
        <dbReference type="ARBA" id="ARBA00022786"/>
    </source>
</evidence>
<dbReference type="InterPro" id="IPR013083">
    <property type="entry name" value="Znf_RING/FYVE/PHD"/>
</dbReference>
<evidence type="ECO:0000313" key="12">
    <source>
        <dbReference type="Proteomes" id="UP000076761"/>
    </source>
</evidence>
<keyword evidence="7" id="KW-0833">Ubl conjugation pathway</keyword>
<keyword evidence="3" id="KW-0808">Transferase</keyword>
<keyword evidence="6" id="KW-0863">Zinc-finger</keyword>
<keyword evidence="5" id="KW-0677">Repeat</keyword>
<dbReference type="GO" id="GO:0061630">
    <property type="term" value="F:ubiquitin protein ligase activity"/>
    <property type="evidence" value="ECO:0007669"/>
    <property type="project" value="UniProtKB-EC"/>
</dbReference>
<organism evidence="11 12">
    <name type="scientific">Neolentinus lepideus HHB14362 ss-1</name>
    <dbReference type="NCBI Taxonomy" id="1314782"/>
    <lineage>
        <taxon>Eukaryota</taxon>
        <taxon>Fungi</taxon>
        <taxon>Dikarya</taxon>
        <taxon>Basidiomycota</taxon>
        <taxon>Agaricomycotina</taxon>
        <taxon>Agaricomycetes</taxon>
        <taxon>Gloeophyllales</taxon>
        <taxon>Gloeophyllaceae</taxon>
        <taxon>Neolentinus</taxon>
    </lineage>
</organism>
<name>A0A165PF22_9AGAM</name>
<dbReference type="Gene3D" id="1.20.120.1750">
    <property type="match status" value="1"/>
</dbReference>
<evidence type="ECO:0000256" key="1">
    <source>
        <dbReference type="ARBA" id="ARBA00001798"/>
    </source>
</evidence>
<evidence type="ECO:0000256" key="3">
    <source>
        <dbReference type="ARBA" id="ARBA00022679"/>
    </source>
</evidence>
<dbReference type="Proteomes" id="UP000076761">
    <property type="component" value="Unassembled WGS sequence"/>
</dbReference>
<dbReference type="InterPro" id="IPR002867">
    <property type="entry name" value="IBR_dom"/>
</dbReference>
<feature type="compositionally biased region" description="Low complexity" evidence="9">
    <location>
        <begin position="504"/>
        <end position="515"/>
    </location>
</feature>